<sequence>MRVNNFFISAQRPVGIMRTDSGLAASIVLLLGLGLITLYITSASYASRIFGDPLYFIKRQSISIALGFVFLFVFAKLDTAVLRKILPVLVISIFILCLLTFLPGIGVERNGARRWIRLPLFSTFQPSEAAKLAVILFLANLFEKKHDRLDNPMLSVYPAAVGLFAFVLIVFLQDDFSTAVFLLLTGLIMFFIAGVKIYWFAIFALFAVPISVLFIFTEAYRVNRLIAFLRPEFDINGLNYQIIVSRRAVSAGGFFGQGFGGMERINAIPEVQADFIFAGWAEAMGFIGVVLYMVLLGFFAYRSFAIAFACTDRFKSLTAFGCALAIVMQSLVNIAVVSGLLPATGIPLPFFSSGGSSILITLCLCGILINVSRYKNEEEAEILYE</sequence>
<gene>
    <name evidence="17" type="ORF">HMPREF9193_01548</name>
</gene>
<evidence type="ECO:0000256" key="5">
    <source>
        <dbReference type="ARBA" id="ARBA00022960"/>
    </source>
</evidence>
<dbReference type="GO" id="GO:0051301">
    <property type="term" value="P:cell division"/>
    <property type="evidence" value="ECO:0007669"/>
    <property type="project" value="UniProtKB-KW"/>
</dbReference>
<keyword evidence="4 16" id="KW-0812">Transmembrane</keyword>
<dbReference type="RefSeq" id="WP_021687750.1">
    <property type="nucleotide sequence ID" value="NZ_KI260569.1"/>
</dbReference>
<dbReference type="Proteomes" id="UP000016649">
    <property type="component" value="Unassembled WGS sequence"/>
</dbReference>
<dbReference type="PANTHER" id="PTHR30474">
    <property type="entry name" value="CELL CYCLE PROTEIN"/>
    <property type="match status" value="1"/>
</dbReference>
<evidence type="ECO:0000256" key="8">
    <source>
        <dbReference type="ARBA" id="ARBA00023136"/>
    </source>
</evidence>
<name>A0ABN0NXV3_TRELE</name>
<evidence type="ECO:0000256" key="12">
    <source>
        <dbReference type="ARBA" id="ARBA00041185"/>
    </source>
</evidence>
<dbReference type="InterPro" id="IPR001182">
    <property type="entry name" value="FtsW/RodA"/>
</dbReference>
<dbReference type="Pfam" id="PF01098">
    <property type="entry name" value="FTSW_RODA_SPOVE"/>
    <property type="match status" value="1"/>
</dbReference>
<evidence type="ECO:0000313" key="18">
    <source>
        <dbReference type="Proteomes" id="UP000016649"/>
    </source>
</evidence>
<protein>
    <recommendedName>
        <fullName evidence="12">Probable peptidoglycan glycosyltransferase FtsW</fullName>
        <ecNumber evidence="14">2.4.99.28</ecNumber>
    </recommendedName>
    <alternativeName>
        <fullName evidence="13">Cell division protein FtsW</fullName>
    </alternativeName>
    <alternativeName>
        <fullName evidence="10">Cell wall polymerase</fullName>
    </alternativeName>
    <alternativeName>
        <fullName evidence="9">Peptidoglycan polymerase</fullName>
    </alternativeName>
</protein>
<accession>A0ABN0NXV3</accession>
<organism evidence="17 18">
    <name type="scientific">Treponema lecithinolyticum ATCC 700332</name>
    <dbReference type="NCBI Taxonomy" id="1321815"/>
    <lineage>
        <taxon>Bacteria</taxon>
        <taxon>Pseudomonadati</taxon>
        <taxon>Spirochaetota</taxon>
        <taxon>Spirochaetia</taxon>
        <taxon>Spirochaetales</taxon>
        <taxon>Treponemataceae</taxon>
        <taxon>Treponema</taxon>
    </lineage>
</organism>
<evidence type="ECO:0000256" key="16">
    <source>
        <dbReference type="SAM" id="Phobius"/>
    </source>
</evidence>
<feature type="transmembrane region" description="Helical" evidence="16">
    <location>
        <begin position="154"/>
        <end position="172"/>
    </location>
</feature>
<comment type="subcellular location">
    <subcellularLocation>
        <location evidence="1">Membrane</location>
        <topology evidence="1">Multi-pass membrane protein</topology>
    </subcellularLocation>
</comment>
<feature type="transmembrane region" description="Helical" evidence="16">
    <location>
        <begin position="283"/>
        <end position="305"/>
    </location>
</feature>
<keyword evidence="3" id="KW-0808">Transferase</keyword>
<evidence type="ECO:0000256" key="1">
    <source>
        <dbReference type="ARBA" id="ARBA00004141"/>
    </source>
</evidence>
<dbReference type="PANTHER" id="PTHR30474:SF2">
    <property type="entry name" value="PEPTIDOGLYCAN GLYCOSYLTRANSFERASE FTSW-RELATED"/>
    <property type="match status" value="1"/>
</dbReference>
<evidence type="ECO:0000256" key="11">
    <source>
        <dbReference type="ARBA" id="ARBA00038053"/>
    </source>
</evidence>
<comment type="catalytic activity">
    <reaction evidence="15">
        <text>[GlcNAc-(1-&gt;4)-Mur2Ac(oyl-L-Ala-gamma-D-Glu-L-Lys-D-Ala-D-Ala)](n)-di-trans,octa-cis-undecaprenyl diphosphate + beta-D-GlcNAc-(1-&gt;4)-Mur2Ac(oyl-L-Ala-gamma-D-Glu-L-Lys-D-Ala-D-Ala)-di-trans,octa-cis-undecaprenyl diphosphate = [GlcNAc-(1-&gt;4)-Mur2Ac(oyl-L-Ala-gamma-D-Glu-L-Lys-D-Ala-D-Ala)](n+1)-di-trans,octa-cis-undecaprenyl diphosphate + di-trans,octa-cis-undecaprenyl diphosphate + H(+)</text>
        <dbReference type="Rhea" id="RHEA:23708"/>
        <dbReference type="Rhea" id="RHEA-COMP:9602"/>
        <dbReference type="Rhea" id="RHEA-COMP:9603"/>
        <dbReference type="ChEBI" id="CHEBI:15378"/>
        <dbReference type="ChEBI" id="CHEBI:58405"/>
        <dbReference type="ChEBI" id="CHEBI:60033"/>
        <dbReference type="ChEBI" id="CHEBI:78435"/>
        <dbReference type="EC" id="2.4.99.28"/>
    </reaction>
</comment>
<keyword evidence="2" id="KW-0328">Glycosyltransferase</keyword>
<keyword evidence="17" id="KW-0131">Cell cycle</keyword>
<evidence type="ECO:0000256" key="13">
    <source>
        <dbReference type="ARBA" id="ARBA00041418"/>
    </source>
</evidence>
<evidence type="ECO:0000256" key="3">
    <source>
        <dbReference type="ARBA" id="ARBA00022679"/>
    </source>
</evidence>
<keyword evidence="7 16" id="KW-1133">Transmembrane helix</keyword>
<evidence type="ECO:0000256" key="9">
    <source>
        <dbReference type="ARBA" id="ARBA00032370"/>
    </source>
</evidence>
<evidence type="ECO:0000256" key="14">
    <source>
        <dbReference type="ARBA" id="ARBA00044770"/>
    </source>
</evidence>
<proteinExistence type="inferred from homology"/>
<feature type="transmembrane region" description="Helical" evidence="16">
    <location>
        <begin position="317"/>
        <end position="340"/>
    </location>
</feature>
<reference evidence="17 18" key="1">
    <citation type="submission" date="2013-08" db="EMBL/GenBank/DDBJ databases">
        <authorList>
            <person name="Weinstock G."/>
            <person name="Sodergren E."/>
            <person name="Wylie T."/>
            <person name="Fulton L."/>
            <person name="Fulton R."/>
            <person name="Fronick C."/>
            <person name="O'Laughlin M."/>
            <person name="Godfrey J."/>
            <person name="Miner T."/>
            <person name="Herter B."/>
            <person name="Appelbaum E."/>
            <person name="Cordes M."/>
            <person name="Lek S."/>
            <person name="Wollam A."/>
            <person name="Pepin K.H."/>
            <person name="Palsikar V.B."/>
            <person name="Mitreva M."/>
            <person name="Wilson R.K."/>
        </authorList>
    </citation>
    <scope>NUCLEOTIDE SEQUENCE [LARGE SCALE GENOMIC DNA]</scope>
    <source>
        <strain evidence="17 18">ATCC 700332</strain>
    </source>
</reference>
<keyword evidence="17" id="KW-0132">Cell division</keyword>
<evidence type="ECO:0000256" key="6">
    <source>
        <dbReference type="ARBA" id="ARBA00022984"/>
    </source>
</evidence>
<keyword evidence="5" id="KW-0133">Cell shape</keyword>
<feature type="transmembrane region" description="Helical" evidence="16">
    <location>
        <begin position="85"/>
        <end position="104"/>
    </location>
</feature>
<keyword evidence="18" id="KW-1185">Reference proteome</keyword>
<comment type="caution">
    <text evidence="17">The sequence shown here is derived from an EMBL/GenBank/DDBJ whole genome shotgun (WGS) entry which is preliminary data.</text>
</comment>
<feature type="transmembrane region" description="Helical" evidence="16">
    <location>
        <begin position="178"/>
        <end position="195"/>
    </location>
</feature>
<feature type="transmembrane region" description="Helical" evidence="16">
    <location>
        <begin position="21"/>
        <end position="40"/>
    </location>
</feature>
<evidence type="ECO:0000256" key="7">
    <source>
        <dbReference type="ARBA" id="ARBA00022989"/>
    </source>
</evidence>
<evidence type="ECO:0000256" key="10">
    <source>
        <dbReference type="ARBA" id="ARBA00033270"/>
    </source>
</evidence>
<evidence type="ECO:0000256" key="15">
    <source>
        <dbReference type="ARBA" id="ARBA00049902"/>
    </source>
</evidence>
<evidence type="ECO:0000256" key="2">
    <source>
        <dbReference type="ARBA" id="ARBA00022676"/>
    </source>
</evidence>
<evidence type="ECO:0000256" key="4">
    <source>
        <dbReference type="ARBA" id="ARBA00022692"/>
    </source>
</evidence>
<feature type="transmembrane region" description="Helical" evidence="16">
    <location>
        <begin position="202"/>
        <end position="220"/>
    </location>
</feature>
<comment type="similarity">
    <text evidence="11">Belongs to the SEDS family. FtsW subfamily.</text>
</comment>
<keyword evidence="6" id="KW-0573">Peptidoglycan synthesis</keyword>
<evidence type="ECO:0000313" key="17">
    <source>
        <dbReference type="EMBL" id="ERJ92388.1"/>
    </source>
</evidence>
<feature type="transmembrane region" description="Helical" evidence="16">
    <location>
        <begin position="346"/>
        <end position="369"/>
    </location>
</feature>
<dbReference type="EC" id="2.4.99.28" evidence="14"/>
<dbReference type="EMBL" id="AWVH01000037">
    <property type="protein sequence ID" value="ERJ92388.1"/>
    <property type="molecule type" value="Genomic_DNA"/>
</dbReference>
<keyword evidence="8 16" id="KW-0472">Membrane</keyword>